<accession>A0A5R8WVD3</accession>
<name>A0A5R8WVD3_9BACT</name>
<comment type="caution">
    <text evidence="3">The sequence shown here is derived from an EMBL/GenBank/DDBJ whole genome shotgun (WGS) entry which is preliminary data.</text>
</comment>
<dbReference type="EMBL" id="VAJM01000001">
    <property type="protein sequence ID" value="TLM96471.1"/>
    <property type="molecule type" value="Genomic_DNA"/>
</dbReference>
<keyword evidence="4" id="KW-1185">Reference proteome</keyword>
<feature type="domain" description="UspA" evidence="2">
    <location>
        <begin position="144"/>
        <end position="275"/>
    </location>
</feature>
<dbReference type="PANTHER" id="PTHR46268">
    <property type="entry name" value="STRESS RESPONSE PROTEIN NHAX"/>
    <property type="match status" value="1"/>
</dbReference>
<dbReference type="Gene3D" id="3.40.50.12370">
    <property type="match status" value="1"/>
</dbReference>
<dbReference type="RefSeq" id="WP_138074730.1">
    <property type="nucleotide sequence ID" value="NZ_VAJM01000001.1"/>
</dbReference>
<dbReference type="SUPFAM" id="SSF52402">
    <property type="entry name" value="Adenine nucleotide alpha hydrolases-like"/>
    <property type="match status" value="2"/>
</dbReference>
<dbReference type="PANTHER" id="PTHR46268:SF6">
    <property type="entry name" value="UNIVERSAL STRESS PROTEIN UP12"/>
    <property type="match status" value="1"/>
</dbReference>
<protein>
    <submittedName>
        <fullName evidence="3">Universal stress protein</fullName>
    </submittedName>
</protein>
<evidence type="ECO:0000256" key="1">
    <source>
        <dbReference type="ARBA" id="ARBA00008791"/>
    </source>
</evidence>
<organism evidence="3 4">
    <name type="scientific">Hymenobacter jeollabukensis</name>
    <dbReference type="NCBI Taxonomy" id="2025313"/>
    <lineage>
        <taxon>Bacteria</taxon>
        <taxon>Pseudomonadati</taxon>
        <taxon>Bacteroidota</taxon>
        <taxon>Cytophagia</taxon>
        <taxon>Cytophagales</taxon>
        <taxon>Hymenobacteraceae</taxon>
        <taxon>Hymenobacter</taxon>
    </lineage>
</organism>
<dbReference type="OrthoDB" id="871451at2"/>
<gene>
    <name evidence="3" type="ORF">FDY95_00265</name>
</gene>
<evidence type="ECO:0000313" key="4">
    <source>
        <dbReference type="Proteomes" id="UP000305517"/>
    </source>
</evidence>
<dbReference type="AlphaFoldDB" id="A0A5R8WVD3"/>
<evidence type="ECO:0000259" key="2">
    <source>
        <dbReference type="Pfam" id="PF00582"/>
    </source>
</evidence>
<proteinExistence type="inferred from homology"/>
<reference evidence="3 4" key="1">
    <citation type="submission" date="2019-05" db="EMBL/GenBank/DDBJ databases">
        <title>Hymenobacter edaphi sp. nov., isolated from abandoned arsenic-contaminated farmland soil.</title>
        <authorList>
            <person name="Nie L."/>
        </authorList>
    </citation>
    <scope>NUCLEOTIDE SEQUENCE [LARGE SCALE GENOMIC DNA]</scope>
    <source>
        <strain evidence="3 4">1-3-3-8</strain>
    </source>
</reference>
<comment type="similarity">
    <text evidence="1">Belongs to the universal stress protein A family.</text>
</comment>
<dbReference type="CDD" id="cd00293">
    <property type="entry name" value="USP-like"/>
    <property type="match status" value="1"/>
</dbReference>
<feature type="domain" description="UspA" evidence="2">
    <location>
        <begin position="6"/>
        <end position="134"/>
    </location>
</feature>
<dbReference type="Pfam" id="PF00582">
    <property type="entry name" value="Usp"/>
    <property type="match status" value="2"/>
</dbReference>
<dbReference type="Proteomes" id="UP000305517">
    <property type="component" value="Unassembled WGS sequence"/>
</dbReference>
<dbReference type="InterPro" id="IPR006016">
    <property type="entry name" value="UspA"/>
</dbReference>
<sequence>MTSPSLVVLTDFYAVTNRALSYAAGLAVPLQAHLVLLHVRHDELLSPEHRAGDAASPQRTRQALSALADEQPVPTQVDIEEGYLPVAVAEAVRHHRPRLVVLGRPDAATTPTEVVVGAALDVLRYAPCPLLLVPYLGWDTFPPRRLALAVDGQPFSLYEDQHLVPELLGALDATFSIVHVVCEPAPAAEAEPKAETTQKVLREVQRSGVATLAADTRPLLIYHASPVDGILQGAAEAKADLLVLVARPHHLLSGLFHHSVTAQLIAQSPIPLLLLPSLE</sequence>
<evidence type="ECO:0000313" key="3">
    <source>
        <dbReference type="EMBL" id="TLM96471.1"/>
    </source>
</evidence>